<organism evidence="3 4">
    <name type="scientific">Actinomadura craniellae</name>
    <dbReference type="NCBI Taxonomy" id="2231787"/>
    <lineage>
        <taxon>Bacteria</taxon>
        <taxon>Bacillati</taxon>
        <taxon>Actinomycetota</taxon>
        <taxon>Actinomycetes</taxon>
        <taxon>Streptosporangiales</taxon>
        <taxon>Thermomonosporaceae</taxon>
        <taxon>Actinomadura</taxon>
    </lineage>
</organism>
<dbReference type="PROSITE" id="PS51318">
    <property type="entry name" value="TAT"/>
    <property type="match status" value="1"/>
</dbReference>
<dbReference type="AlphaFoldDB" id="A0A365GVL5"/>
<keyword evidence="1" id="KW-0732">Signal</keyword>
<dbReference type="GO" id="GO:0008081">
    <property type="term" value="F:phosphoric diester hydrolase activity"/>
    <property type="evidence" value="ECO:0007669"/>
    <property type="project" value="InterPro"/>
</dbReference>
<comment type="caution">
    <text evidence="3">The sequence shown here is derived from an EMBL/GenBank/DDBJ whole genome shotgun (WGS) entry which is preliminary data.</text>
</comment>
<sequence length="630" mass="65869">MTINLQSHVLRRTAGRALAALGAAALAAGVLSAVAAPSSAAPAGEKVIVSEDFSGGSLPAGWRVVDGTWQVQNGRLVGTATGGNNKITFGRHLEDFRFEATVRFDKVAEPTRWEAFGLDVPADGARPWWIATMRSGSNASNGLEFAQMTAAGAWNVTNTAAAPYAAGTGRDVKVSIEVHGNQARWFFDGQQMMRTTSLVRSADGVQALFVNGSTVSFDDVKITELPANGYLRPAGSPVTVIAHRGASSAAPENTLVAQEAARRAGADFIENDVQPSKDGVPFILHDGTVDRTTDGTGAIRNLTSAQLKALDAGSWFSPHHTGARIPTLAEQLADLRTRGGNLLLEIKGAHTRDEVAKIVQVIREQDMTKRVFIQSFEVNALKYTYELAPELPLGLLRSTLDADPVAIAKDLHLTAYNPGNGALLARPGVVADLHEAGVAVMAWTVNSAATWKALDALGVDAIITDRPAELAGWNDAILHGAQPRPTAGIVSPVNGTTLDRAQRPVAGVVTTGADTVQVTLDGDPVEPGKPLDLTALSLGRHVIHAEATGPKGTAPATSTFTLAATPAGLAHLIVTSGADGGAVSAMMSKLAAGRYDDVAKYAERQSGKHVPAKYATVIAADARALHTQQP</sequence>
<dbReference type="PANTHER" id="PTHR46211">
    <property type="entry name" value="GLYCEROPHOSPHORYL DIESTER PHOSPHODIESTERASE"/>
    <property type="match status" value="1"/>
</dbReference>
<feature type="chain" id="PRO_5038795083" evidence="1">
    <location>
        <begin position="36"/>
        <end position="630"/>
    </location>
</feature>
<dbReference type="Proteomes" id="UP000251891">
    <property type="component" value="Unassembled WGS sequence"/>
</dbReference>
<name>A0A365GVL5_9ACTN</name>
<reference evidence="3 4" key="1">
    <citation type="submission" date="2018-06" db="EMBL/GenBank/DDBJ databases">
        <title>Actinomadura craniellae sp. nov. isolated from marine sponge Craniella sp.</title>
        <authorList>
            <person name="Li L."/>
            <person name="Xu Q.H."/>
            <person name="Lin H.W."/>
            <person name="Lu Y.H."/>
        </authorList>
    </citation>
    <scope>NUCLEOTIDE SEQUENCE [LARGE SCALE GENOMIC DNA]</scope>
    <source>
        <strain evidence="3 4">LHW63021</strain>
    </source>
</reference>
<dbReference type="OrthoDB" id="9758957at2"/>
<dbReference type="InterPro" id="IPR017946">
    <property type="entry name" value="PLC-like_Pdiesterase_TIM-brl"/>
</dbReference>
<dbReference type="PANTHER" id="PTHR46211:SF14">
    <property type="entry name" value="GLYCEROPHOSPHODIESTER PHOSPHODIESTERASE"/>
    <property type="match status" value="1"/>
</dbReference>
<dbReference type="Gene3D" id="3.20.20.190">
    <property type="entry name" value="Phosphatidylinositol (PI) phosphodiesterase"/>
    <property type="match status" value="1"/>
</dbReference>
<protein>
    <submittedName>
        <fullName evidence="3">Glycerophosphodiester phosphodiesterase</fullName>
    </submittedName>
</protein>
<evidence type="ECO:0000313" key="3">
    <source>
        <dbReference type="EMBL" id="RAY10805.1"/>
    </source>
</evidence>
<dbReference type="GO" id="GO:0006629">
    <property type="term" value="P:lipid metabolic process"/>
    <property type="evidence" value="ECO:0007669"/>
    <property type="project" value="InterPro"/>
</dbReference>
<evidence type="ECO:0000259" key="2">
    <source>
        <dbReference type="PROSITE" id="PS51704"/>
    </source>
</evidence>
<feature type="signal peptide" evidence="1">
    <location>
        <begin position="1"/>
        <end position="35"/>
    </location>
</feature>
<evidence type="ECO:0000313" key="4">
    <source>
        <dbReference type="Proteomes" id="UP000251891"/>
    </source>
</evidence>
<gene>
    <name evidence="3" type="ORF">DPM19_33990</name>
</gene>
<dbReference type="PROSITE" id="PS51704">
    <property type="entry name" value="GP_PDE"/>
    <property type="match status" value="1"/>
</dbReference>
<dbReference type="Gene3D" id="2.60.120.560">
    <property type="entry name" value="Exo-inulinase, domain 1"/>
    <property type="match status" value="1"/>
</dbReference>
<feature type="domain" description="GP-PDE" evidence="2">
    <location>
        <begin position="238"/>
        <end position="474"/>
    </location>
</feature>
<dbReference type="EMBL" id="QLYX01000025">
    <property type="protein sequence ID" value="RAY10805.1"/>
    <property type="molecule type" value="Genomic_DNA"/>
</dbReference>
<keyword evidence="4" id="KW-1185">Reference proteome</keyword>
<dbReference type="Pfam" id="PF03009">
    <property type="entry name" value="GDPD"/>
    <property type="match status" value="1"/>
</dbReference>
<accession>A0A365GVL5</accession>
<evidence type="ECO:0000256" key="1">
    <source>
        <dbReference type="SAM" id="SignalP"/>
    </source>
</evidence>
<dbReference type="InterPro" id="IPR030395">
    <property type="entry name" value="GP_PDE_dom"/>
</dbReference>
<proteinExistence type="predicted"/>
<dbReference type="InterPro" id="IPR006311">
    <property type="entry name" value="TAT_signal"/>
</dbReference>
<dbReference type="SUPFAM" id="SSF51695">
    <property type="entry name" value="PLC-like phosphodiesterases"/>
    <property type="match status" value="1"/>
</dbReference>